<feature type="compositionally biased region" description="Low complexity" evidence="1">
    <location>
        <begin position="196"/>
        <end position="221"/>
    </location>
</feature>
<dbReference type="Proteomes" id="UP001156441">
    <property type="component" value="Unassembled WGS sequence"/>
</dbReference>
<keyword evidence="5" id="KW-1185">Reference proteome</keyword>
<evidence type="ECO:0000256" key="2">
    <source>
        <dbReference type="SAM" id="Phobius"/>
    </source>
</evidence>
<keyword evidence="2" id="KW-1133">Transmembrane helix</keyword>
<evidence type="ECO:0000313" key="4">
    <source>
        <dbReference type="EMBL" id="MCT2582351.1"/>
    </source>
</evidence>
<evidence type="ECO:0000313" key="5">
    <source>
        <dbReference type="Proteomes" id="UP001156441"/>
    </source>
</evidence>
<dbReference type="NCBIfam" id="NF040603">
    <property type="entry name" value="choice_anch_P"/>
    <property type="match status" value="1"/>
</dbReference>
<gene>
    <name evidence="4" type="ORF">JT362_04345</name>
</gene>
<feature type="signal peptide" evidence="3">
    <location>
        <begin position="1"/>
        <end position="21"/>
    </location>
</feature>
<keyword evidence="2" id="KW-0812">Transmembrane</keyword>
<feature type="region of interest" description="Disordered" evidence="1">
    <location>
        <begin position="196"/>
        <end position="234"/>
    </location>
</feature>
<sequence length="272" mass="26541">MGGLAGATVLAALLSTGPAAADPPDGPSGSAFALSVRTELLDAPLVEIDPRPSVSYPDGGAESVARIGPDLAGLVSASVLDAASDVDGDGVLTSRADIAQAVVQGVLSAKAVTAECQAGPDGLTGESNIAELTVLGQRIDVTAPATINVLDVATVRIGEQIRTGDTLTVNAVHVTVGGPIGGIAGADVVLSQATCTAGGAPTTPPETTEPTTEPPTTTTETPGGGDARGGVTPAANDDVLARTGVSTILPVSIGAVLLLAGGATVYLARRRT</sequence>
<evidence type="ECO:0000256" key="1">
    <source>
        <dbReference type="SAM" id="MobiDB-lite"/>
    </source>
</evidence>
<comment type="caution">
    <text evidence="4">The sequence shown here is derived from an EMBL/GenBank/DDBJ whole genome shotgun (WGS) entry which is preliminary data.</text>
</comment>
<evidence type="ECO:0000256" key="3">
    <source>
        <dbReference type="SAM" id="SignalP"/>
    </source>
</evidence>
<organism evidence="4 5">
    <name type="scientific">Actinophytocola gossypii</name>
    <dbReference type="NCBI Taxonomy" id="2812003"/>
    <lineage>
        <taxon>Bacteria</taxon>
        <taxon>Bacillati</taxon>
        <taxon>Actinomycetota</taxon>
        <taxon>Actinomycetes</taxon>
        <taxon>Pseudonocardiales</taxon>
        <taxon>Pseudonocardiaceae</taxon>
    </lineage>
</organism>
<reference evidence="4 5" key="1">
    <citation type="submission" date="2021-02" db="EMBL/GenBank/DDBJ databases">
        <title>Actinophytocola xerophila sp. nov., isolated from soil of cotton cropping field.</title>
        <authorList>
            <person name="Huang R."/>
            <person name="Chen X."/>
            <person name="Ge X."/>
            <person name="Liu W."/>
        </authorList>
    </citation>
    <scope>NUCLEOTIDE SEQUENCE [LARGE SCALE GENOMIC DNA]</scope>
    <source>
        <strain evidence="4 5">S1-96</strain>
    </source>
</reference>
<protein>
    <recommendedName>
        <fullName evidence="6">LPXTG cell wall anchor domain-containing protein</fullName>
    </recommendedName>
</protein>
<feature type="chain" id="PRO_5047371994" description="LPXTG cell wall anchor domain-containing protein" evidence="3">
    <location>
        <begin position="22"/>
        <end position="272"/>
    </location>
</feature>
<proteinExistence type="predicted"/>
<keyword evidence="3" id="KW-0732">Signal</keyword>
<evidence type="ECO:0008006" key="6">
    <source>
        <dbReference type="Google" id="ProtNLM"/>
    </source>
</evidence>
<feature type="transmembrane region" description="Helical" evidence="2">
    <location>
        <begin position="248"/>
        <end position="268"/>
    </location>
</feature>
<dbReference type="RefSeq" id="WP_260189707.1">
    <property type="nucleotide sequence ID" value="NZ_JAFFZE010000005.1"/>
</dbReference>
<name>A0ABT2J3D3_9PSEU</name>
<keyword evidence="2" id="KW-0472">Membrane</keyword>
<accession>A0ABT2J3D3</accession>
<dbReference type="EMBL" id="JAFFZE010000005">
    <property type="protein sequence ID" value="MCT2582351.1"/>
    <property type="molecule type" value="Genomic_DNA"/>
</dbReference>